<protein>
    <submittedName>
        <fullName evidence="2">Uncharacterized protein</fullName>
    </submittedName>
</protein>
<feature type="compositionally biased region" description="Low complexity" evidence="1">
    <location>
        <begin position="609"/>
        <end position="618"/>
    </location>
</feature>
<feature type="compositionally biased region" description="Pro residues" evidence="1">
    <location>
        <begin position="905"/>
        <end position="922"/>
    </location>
</feature>
<feature type="region of interest" description="Disordered" evidence="1">
    <location>
        <begin position="145"/>
        <end position="176"/>
    </location>
</feature>
<dbReference type="Proteomes" id="UP001054857">
    <property type="component" value="Unassembled WGS sequence"/>
</dbReference>
<feature type="compositionally biased region" description="Low complexity" evidence="1">
    <location>
        <begin position="340"/>
        <end position="349"/>
    </location>
</feature>
<feature type="compositionally biased region" description="Low complexity" evidence="1">
    <location>
        <begin position="462"/>
        <end position="475"/>
    </location>
</feature>
<evidence type="ECO:0000313" key="2">
    <source>
        <dbReference type="EMBL" id="GFR40501.1"/>
    </source>
</evidence>
<feature type="compositionally biased region" description="Pro residues" evidence="1">
    <location>
        <begin position="419"/>
        <end position="447"/>
    </location>
</feature>
<dbReference type="EMBL" id="BMAR01000001">
    <property type="protein sequence ID" value="GFR40501.1"/>
    <property type="molecule type" value="Genomic_DNA"/>
</dbReference>
<gene>
    <name evidence="2" type="ORF">Agub_g1070</name>
</gene>
<keyword evidence="3" id="KW-1185">Reference proteome</keyword>
<comment type="caution">
    <text evidence="2">The sequence shown here is derived from an EMBL/GenBank/DDBJ whole genome shotgun (WGS) entry which is preliminary data.</text>
</comment>
<feature type="compositionally biased region" description="Low complexity" evidence="1">
    <location>
        <begin position="953"/>
        <end position="988"/>
    </location>
</feature>
<feature type="non-terminal residue" evidence="2">
    <location>
        <position position="1"/>
    </location>
</feature>
<feature type="region of interest" description="Disordered" evidence="1">
    <location>
        <begin position="769"/>
        <end position="929"/>
    </location>
</feature>
<sequence>MDAAPDSNRRIDSIIGRRNPNVATHLLEQQRRSCISASLGVPTWFLGCRTRKQERHRNFLVDSRACAAASFFKPAPKNIGLAGTKTGSCDSCNGLPPHSPRPCDRAEVCSDEDDGFLTASSSCPTPGTPLAQPDQDSVTALTPQAYRSAHSSPTATVDSPLASSDATSQEPVAASVKAEPNGVITLSPTTAACAVPPDSAGADCVPVLDAKCSPLSAVTASTTSSSPAAAPSAAESLADQAAHAPHPGQEKERDHRPHLQQQQHRLQFSHEEQRTQRLQQGHHWQQPPQPSEQRQRQLGAPQGQEQQQGPSVHSDGPGWGQRPGHGQQVGEPQHGRQQHQHQQPGQSGQVEVEPGAPEQPVSQPLPWQQQHQQHQQHPLPQPVTSLPQSPSPLASPPPRHNPPQPQPPSPQQQLQQPRPQYPPPPPPKQQQPQRLPHPPHPQQPPQSPAARQPQPNAPPQQHPLQQPSQPSKQHAAPPPQPQQPQLPARNGQQRHGGWLQPEQRRQPFQQPHAAAHSGRPAGLSGPPEDLHHVGPHPQEGAAAPHGGPRAPHLPSWGPPRQSLPSQQQLQRQQQQPDLQQQQLPQQRRLQASSQQHYQYNALEQPPPQQQQEQPQRMPVVPPPSQQHLHQQQQHPQPTPSQHLLLAASQASHQQHLQQPQWQQQGYQSPQAPLGTPLGPHASSSLDGALVQPVGLLQSASDEAAAFSATAAAAVAAAAGGGAGGLQAAAVAEALRRLQQAVGGGSPANTLLQAQTLIWQQQQQEQQQQREQEQQQREQQQQQQREHQRQHQKWEQQQQQQGNQHRYELQPHAQLQGAPHAQAWAHLQQQQQQQQGQQQQQRLTHQQHQQLDQRFPQAAASHAPSRPLPANQATNPRGMHATPPPAKASHPSTLQTAPAGEAPVPLQQPPEPPRQQPQQPPPRQVRQQQQYADAGPLPLMQQEHWQPERHEPRYQQQQQQQQQQHQQQYQQQQQQLGPRELQGPLGGQQAAPERQVPLQRQYQQRYHKADHHQQQLLQLPAQHLQQAPGPMHRPLVPPEEAAWSQFLGEYEKYVAAVLAARTTTAAGTALPAPSSPRHPSMAAAAIAATALPPVKLAAAAERVLQTDVLEALWAAGEGLAGAAARGQRAALGAELLTIGWPLPPASGPLLPRAAVLLRYLVTSSLAHHTLLASPSPAAAAAACPAAAAEWGLRAAQVARALLRRCGVAPLDRLARSLTLARLLVTVQDAVLLHRGGSSPAAPPPAWLPGLPLLRHLADRLHEAAHFACLETPQQGPQLHARPRPLQRGGKQSGPLHPQQQLQDGDARRAESHLAALSECEAVRELGEKVVAARLVATCGGQRAGDAFVRALRSNARMHAEAILHGAGGGMGPGGLGPPGSSRRAALAQVMLEWPKWP</sequence>
<feature type="compositionally biased region" description="Polar residues" evidence="1">
    <location>
        <begin position="149"/>
        <end position="170"/>
    </location>
</feature>
<name>A0AAD3DIB1_9CHLO</name>
<accession>A0AAD3DIB1</accession>
<feature type="compositionally biased region" description="Low complexity" evidence="1">
    <location>
        <begin position="364"/>
        <end position="378"/>
    </location>
</feature>
<organism evidence="2 3">
    <name type="scientific">Astrephomene gubernaculifera</name>
    <dbReference type="NCBI Taxonomy" id="47775"/>
    <lineage>
        <taxon>Eukaryota</taxon>
        <taxon>Viridiplantae</taxon>
        <taxon>Chlorophyta</taxon>
        <taxon>core chlorophytes</taxon>
        <taxon>Chlorophyceae</taxon>
        <taxon>CS clade</taxon>
        <taxon>Chlamydomonadales</taxon>
        <taxon>Astrephomenaceae</taxon>
        <taxon>Astrephomene</taxon>
    </lineage>
</organism>
<proteinExistence type="predicted"/>
<feature type="compositionally biased region" description="Basic and acidic residues" evidence="1">
    <location>
        <begin position="248"/>
        <end position="257"/>
    </location>
</feature>
<feature type="compositionally biased region" description="Low complexity" evidence="1">
    <location>
        <begin position="540"/>
        <end position="595"/>
    </location>
</feature>
<reference evidence="2 3" key="1">
    <citation type="journal article" date="2021" name="Sci. Rep.">
        <title>Genome sequencing of the multicellular alga Astrephomene provides insights into convergent evolution of germ-soma differentiation.</title>
        <authorList>
            <person name="Yamashita S."/>
            <person name="Yamamoto K."/>
            <person name="Matsuzaki R."/>
            <person name="Suzuki S."/>
            <person name="Yamaguchi H."/>
            <person name="Hirooka S."/>
            <person name="Minakuchi Y."/>
            <person name="Miyagishima S."/>
            <person name="Kawachi M."/>
            <person name="Toyoda A."/>
            <person name="Nozaki H."/>
        </authorList>
    </citation>
    <scope>NUCLEOTIDE SEQUENCE [LARGE SCALE GENOMIC DNA]</scope>
    <source>
        <strain evidence="2 3">NIES-4017</strain>
    </source>
</reference>
<feature type="compositionally biased region" description="Low complexity" evidence="1">
    <location>
        <begin position="625"/>
        <end position="672"/>
    </location>
</feature>
<feature type="compositionally biased region" description="Basic and acidic residues" evidence="1">
    <location>
        <begin position="783"/>
        <end position="793"/>
    </location>
</feature>
<evidence type="ECO:0000256" key="1">
    <source>
        <dbReference type="SAM" id="MobiDB-lite"/>
    </source>
</evidence>
<feature type="region of interest" description="Disordered" evidence="1">
    <location>
        <begin position="946"/>
        <end position="1012"/>
    </location>
</feature>
<feature type="compositionally biased region" description="Pro residues" evidence="1">
    <location>
        <begin position="389"/>
        <end position="410"/>
    </location>
</feature>
<feature type="region of interest" description="Disordered" evidence="1">
    <location>
        <begin position="217"/>
        <end position="685"/>
    </location>
</feature>
<evidence type="ECO:0000313" key="3">
    <source>
        <dbReference type="Proteomes" id="UP001054857"/>
    </source>
</evidence>
<feature type="compositionally biased region" description="Low complexity" evidence="1">
    <location>
        <begin position="217"/>
        <end position="244"/>
    </location>
</feature>
<feature type="compositionally biased region" description="Low complexity" evidence="1">
    <location>
        <begin position="820"/>
        <end position="852"/>
    </location>
</feature>
<feature type="compositionally biased region" description="Low complexity" evidence="1">
    <location>
        <begin position="296"/>
        <end position="309"/>
    </location>
</feature>
<feature type="region of interest" description="Disordered" evidence="1">
    <location>
        <begin position="1270"/>
        <end position="1308"/>
    </location>
</feature>